<dbReference type="InterPro" id="IPR029016">
    <property type="entry name" value="GAF-like_dom_sf"/>
</dbReference>
<feature type="domain" description="IclR-ED" evidence="6">
    <location>
        <begin position="93"/>
        <end position="262"/>
    </location>
</feature>
<dbReference type="Gene3D" id="1.10.10.10">
    <property type="entry name" value="Winged helix-like DNA-binding domain superfamily/Winged helix DNA-binding domain"/>
    <property type="match status" value="1"/>
</dbReference>
<sequence length="286" mass="30193">MSHMPIGPVYRRADADGAGAMGVASRPLPLSGVGVLDKASMILSVVEQRPASLAQVVAISGLPRPTVYRIATALERLELLSRDAHGRFLPGARIGHAGAGQPRDRLEHIAEGVLAELHALTGLNARVHRRRDAVHICVASSADPVTGQDAVPLGTARPVKSGPVAQVLLAWEDPDELYAGLRGARFNAAQLALVRQRGWAHGPDVMVLDEHVLAVPVRDGDGRVSAALVLSGPRSRMAKLPERGVRNTVIDAAAGLTETLPRQSARPRLRSVPPRSVGTTGGWAAR</sequence>
<dbReference type="PROSITE" id="PS51077">
    <property type="entry name" value="HTH_ICLR"/>
    <property type="match status" value="1"/>
</dbReference>
<keyword evidence="3" id="KW-0804">Transcription</keyword>
<name>A0ABP4VH94_9ACTN</name>
<dbReference type="Gene3D" id="3.30.450.40">
    <property type="match status" value="1"/>
</dbReference>
<dbReference type="SMART" id="SM00346">
    <property type="entry name" value="HTH_ICLR"/>
    <property type="match status" value="1"/>
</dbReference>
<dbReference type="InterPro" id="IPR014757">
    <property type="entry name" value="Tscrpt_reg_IclR_C"/>
</dbReference>
<dbReference type="PANTHER" id="PTHR30136:SF39">
    <property type="entry name" value="TRANSCRIPTIONAL REGULATORY PROTEIN"/>
    <property type="match status" value="1"/>
</dbReference>
<dbReference type="EMBL" id="BAAALR010000104">
    <property type="protein sequence ID" value="GAA1723612.1"/>
    <property type="molecule type" value="Genomic_DNA"/>
</dbReference>
<feature type="region of interest" description="Disordered" evidence="4">
    <location>
        <begin position="262"/>
        <end position="286"/>
    </location>
</feature>
<dbReference type="SUPFAM" id="SSF55781">
    <property type="entry name" value="GAF domain-like"/>
    <property type="match status" value="1"/>
</dbReference>
<dbReference type="InterPro" id="IPR036388">
    <property type="entry name" value="WH-like_DNA-bd_sf"/>
</dbReference>
<accession>A0ABP4VH94</accession>
<keyword evidence="8" id="KW-1185">Reference proteome</keyword>
<evidence type="ECO:0000259" key="6">
    <source>
        <dbReference type="PROSITE" id="PS51078"/>
    </source>
</evidence>
<keyword evidence="1" id="KW-0805">Transcription regulation</keyword>
<dbReference type="InterPro" id="IPR005471">
    <property type="entry name" value="Tscrpt_reg_IclR_N"/>
</dbReference>
<dbReference type="InterPro" id="IPR036390">
    <property type="entry name" value="WH_DNA-bd_sf"/>
</dbReference>
<evidence type="ECO:0000313" key="7">
    <source>
        <dbReference type="EMBL" id="GAA1723612.1"/>
    </source>
</evidence>
<dbReference type="RefSeq" id="WP_425519781.1">
    <property type="nucleotide sequence ID" value="NZ_BAAALR010000104.1"/>
</dbReference>
<evidence type="ECO:0000313" key="8">
    <source>
        <dbReference type="Proteomes" id="UP001499947"/>
    </source>
</evidence>
<feature type="domain" description="HTH iclR-type" evidence="5">
    <location>
        <begin position="33"/>
        <end position="92"/>
    </location>
</feature>
<evidence type="ECO:0000256" key="2">
    <source>
        <dbReference type="ARBA" id="ARBA00023125"/>
    </source>
</evidence>
<keyword evidence="2" id="KW-0238">DNA-binding</keyword>
<dbReference type="InterPro" id="IPR050707">
    <property type="entry name" value="HTH_MetabolicPath_Reg"/>
</dbReference>
<dbReference type="PROSITE" id="PS51078">
    <property type="entry name" value="ICLR_ED"/>
    <property type="match status" value="1"/>
</dbReference>
<evidence type="ECO:0000256" key="3">
    <source>
        <dbReference type="ARBA" id="ARBA00023163"/>
    </source>
</evidence>
<dbReference type="PANTHER" id="PTHR30136">
    <property type="entry name" value="HELIX-TURN-HELIX TRANSCRIPTIONAL REGULATOR, ICLR FAMILY"/>
    <property type="match status" value="1"/>
</dbReference>
<dbReference type="Proteomes" id="UP001499947">
    <property type="component" value="Unassembled WGS sequence"/>
</dbReference>
<dbReference type="Pfam" id="PF01614">
    <property type="entry name" value="IclR_C"/>
    <property type="match status" value="1"/>
</dbReference>
<comment type="caution">
    <text evidence="7">The sequence shown here is derived from an EMBL/GenBank/DDBJ whole genome shotgun (WGS) entry which is preliminary data.</text>
</comment>
<gene>
    <name evidence="7" type="ORF">GCM10009680_76630</name>
</gene>
<reference evidence="8" key="1">
    <citation type="journal article" date="2019" name="Int. J. Syst. Evol. Microbiol.">
        <title>The Global Catalogue of Microorganisms (GCM) 10K type strain sequencing project: providing services to taxonomists for standard genome sequencing and annotation.</title>
        <authorList>
            <consortium name="The Broad Institute Genomics Platform"/>
            <consortium name="The Broad Institute Genome Sequencing Center for Infectious Disease"/>
            <person name="Wu L."/>
            <person name="Ma J."/>
        </authorList>
    </citation>
    <scope>NUCLEOTIDE SEQUENCE [LARGE SCALE GENOMIC DNA]</scope>
    <source>
        <strain evidence="8">JCM 13244</strain>
    </source>
</reference>
<evidence type="ECO:0000256" key="4">
    <source>
        <dbReference type="SAM" id="MobiDB-lite"/>
    </source>
</evidence>
<evidence type="ECO:0000259" key="5">
    <source>
        <dbReference type="PROSITE" id="PS51077"/>
    </source>
</evidence>
<evidence type="ECO:0000256" key="1">
    <source>
        <dbReference type="ARBA" id="ARBA00023015"/>
    </source>
</evidence>
<dbReference type="Pfam" id="PF09339">
    <property type="entry name" value="HTH_IclR"/>
    <property type="match status" value="1"/>
</dbReference>
<organism evidence="7 8">
    <name type="scientific">Streptomyces yatensis</name>
    <dbReference type="NCBI Taxonomy" id="155177"/>
    <lineage>
        <taxon>Bacteria</taxon>
        <taxon>Bacillati</taxon>
        <taxon>Actinomycetota</taxon>
        <taxon>Actinomycetes</taxon>
        <taxon>Kitasatosporales</taxon>
        <taxon>Streptomycetaceae</taxon>
        <taxon>Streptomyces</taxon>
        <taxon>Streptomyces violaceusniger group</taxon>
    </lineage>
</organism>
<protein>
    <submittedName>
        <fullName evidence="7">IclR family transcriptional regulator</fullName>
    </submittedName>
</protein>
<proteinExistence type="predicted"/>
<dbReference type="SUPFAM" id="SSF46785">
    <property type="entry name" value="Winged helix' DNA-binding domain"/>
    <property type="match status" value="1"/>
</dbReference>